<dbReference type="PANTHER" id="PTHR14903">
    <property type="entry name" value="SCLEROSTIN-RELATED"/>
    <property type="match status" value="1"/>
</dbReference>
<dbReference type="InterPro" id="IPR008835">
    <property type="entry name" value="Sclerostin/SOSTDC1"/>
</dbReference>
<dbReference type="Proteomes" id="UP001165740">
    <property type="component" value="Chromosome 11"/>
</dbReference>
<evidence type="ECO:0000256" key="10">
    <source>
        <dbReference type="SAM" id="SignalP"/>
    </source>
</evidence>
<keyword evidence="7" id="KW-0325">Glycoprotein</keyword>
<evidence type="ECO:0000256" key="5">
    <source>
        <dbReference type="ARBA" id="ARBA00022729"/>
    </source>
</evidence>
<dbReference type="InterPro" id="IPR029034">
    <property type="entry name" value="Cystine-knot_cytokine"/>
</dbReference>
<evidence type="ECO:0000313" key="12">
    <source>
        <dbReference type="Proteomes" id="UP001165740"/>
    </source>
</evidence>
<organism evidence="12 14">
    <name type="scientific">Biomphalaria glabrata</name>
    <name type="common">Bloodfluke planorb</name>
    <name type="synonym">Freshwater snail</name>
    <dbReference type="NCBI Taxonomy" id="6526"/>
    <lineage>
        <taxon>Eukaryota</taxon>
        <taxon>Metazoa</taxon>
        <taxon>Spiralia</taxon>
        <taxon>Lophotrochozoa</taxon>
        <taxon>Mollusca</taxon>
        <taxon>Gastropoda</taxon>
        <taxon>Heterobranchia</taxon>
        <taxon>Euthyneura</taxon>
        <taxon>Panpulmonata</taxon>
        <taxon>Hygrophila</taxon>
        <taxon>Lymnaeoidea</taxon>
        <taxon>Planorbidae</taxon>
        <taxon>Biomphalaria</taxon>
    </lineage>
</organism>
<evidence type="ECO:0000313" key="14">
    <source>
        <dbReference type="RefSeq" id="XP_055860837.1"/>
    </source>
</evidence>
<dbReference type="Pfam" id="PF05463">
    <property type="entry name" value="Sclerostin"/>
    <property type="match status" value="1"/>
</dbReference>
<evidence type="ECO:0000256" key="4">
    <source>
        <dbReference type="ARBA" id="ARBA00022687"/>
    </source>
</evidence>
<sequence length="259" mass="29236">MLVRWTSQDTVLVALLLAILMTVHSSAKSKDRTDSQAVARHATKSPAALLDDIPGNSSSVSTPSPKHFAQAPSRKHRTKVHRNGDAMVALATAPTMVNGTSQTARTHHEPFRDGIYVEKNTKNRGSRKKWHAEIQVGCRELQARRYITDGFCTSTKAINEVVCTGYCLPEQNLPWYAEFVKTIARSKLKEWQCVEDKVEKRSISLLCQDASVRKYVIKVVRSCKCKKMKKRHNKTYVDLPGQKKTRRKEASTNVNTKRT</sequence>
<keyword evidence="3" id="KW-0964">Secreted</keyword>
<keyword evidence="12" id="KW-1185">Reference proteome</keyword>
<keyword evidence="6" id="KW-1015">Disulfide bond</keyword>
<evidence type="ECO:0000256" key="3">
    <source>
        <dbReference type="ARBA" id="ARBA00022525"/>
    </source>
</evidence>
<dbReference type="GO" id="GO:0016055">
    <property type="term" value="P:Wnt signaling pathway"/>
    <property type="evidence" value="ECO:0007669"/>
    <property type="project" value="UniProtKB-KW"/>
</dbReference>
<dbReference type="KEGG" id="bgt:106063205"/>
<feature type="signal peptide" evidence="10">
    <location>
        <begin position="1"/>
        <end position="27"/>
    </location>
</feature>
<feature type="domain" description="CTCK" evidence="11">
    <location>
        <begin position="138"/>
        <end position="232"/>
    </location>
</feature>
<evidence type="ECO:0000313" key="13">
    <source>
        <dbReference type="RefSeq" id="XP_013076966.2"/>
    </source>
</evidence>
<dbReference type="InterPro" id="IPR006207">
    <property type="entry name" value="Cys_knot_C"/>
</dbReference>
<gene>
    <name evidence="13 14" type="primary">LOC106063205</name>
</gene>
<evidence type="ECO:0000256" key="7">
    <source>
        <dbReference type="ARBA" id="ARBA00023180"/>
    </source>
</evidence>
<dbReference type="RefSeq" id="XP_013076966.2">
    <property type="nucleotide sequence ID" value="XM_013221512.2"/>
</dbReference>
<comment type="caution">
    <text evidence="8">Lacks conserved residue(s) required for the propagation of feature annotation.</text>
</comment>
<evidence type="ECO:0000256" key="9">
    <source>
        <dbReference type="SAM" id="MobiDB-lite"/>
    </source>
</evidence>
<dbReference type="GeneID" id="106063205"/>
<dbReference type="PANTHER" id="PTHR14903:SF6">
    <property type="entry name" value="CTCK DOMAIN-CONTAINING PROTEIN"/>
    <property type="match status" value="1"/>
</dbReference>
<dbReference type="GO" id="GO:0005615">
    <property type="term" value="C:extracellular space"/>
    <property type="evidence" value="ECO:0007669"/>
    <property type="project" value="InterPro"/>
</dbReference>
<evidence type="ECO:0000259" key="11">
    <source>
        <dbReference type="PROSITE" id="PS01225"/>
    </source>
</evidence>
<evidence type="ECO:0000256" key="2">
    <source>
        <dbReference type="ARBA" id="ARBA00007850"/>
    </source>
</evidence>
<evidence type="ECO:0000256" key="8">
    <source>
        <dbReference type="PROSITE-ProRule" id="PRU00039"/>
    </source>
</evidence>
<reference evidence="13 14" key="1">
    <citation type="submission" date="2025-04" db="UniProtKB">
        <authorList>
            <consortium name="RefSeq"/>
        </authorList>
    </citation>
    <scope>IDENTIFICATION</scope>
</reference>
<keyword evidence="5 10" id="KW-0732">Signal</keyword>
<comment type="similarity">
    <text evidence="2">Belongs to the sclerostin family.</text>
</comment>
<dbReference type="GO" id="GO:0030514">
    <property type="term" value="P:negative regulation of BMP signaling pathway"/>
    <property type="evidence" value="ECO:0007669"/>
    <property type="project" value="TreeGrafter"/>
</dbReference>
<feature type="compositionally biased region" description="Polar residues" evidence="9">
    <location>
        <begin position="55"/>
        <end position="64"/>
    </location>
</feature>
<proteinExistence type="inferred from homology"/>
<name>A0A9W2YDM8_BIOGL</name>
<feature type="region of interest" description="Disordered" evidence="9">
    <location>
        <begin position="28"/>
        <end position="81"/>
    </location>
</feature>
<dbReference type="GO" id="GO:0030178">
    <property type="term" value="P:negative regulation of Wnt signaling pathway"/>
    <property type="evidence" value="ECO:0007669"/>
    <property type="project" value="TreeGrafter"/>
</dbReference>
<evidence type="ECO:0000256" key="6">
    <source>
        <dbReference type="ARBA" id="ARBA00023157"/>
    </source>
</evidence>
<dbReference type="RefSeq" id="XP_055860837.1">
    <property type="nucleotide sequence ID" value="XM_056004862.1"/>
</dbReference>
<dbReference type="AlphaFoldDB" id="A0A9W2YDM8"/>
<dbReference type="OrthoDB" id="6624188at2759"/>
<protein>
    <submittedName>
        <fullName evidence="13 14">Uncharacterized protein LOC106063205</fullName>
    </submittedName>
</protein>
<keyword evidence="4" id="KW-0879">Wnt signaling pathway</keyword>
<evidence type="ECO:0000256" key="1">
    <source>
        <dbReference type="ARBA" id="ARBA00004613"/>
    </source>
</evidence>
<accession>A0A9W2YDM8</accession>
<feature type="region of interest" description="Disordered" evidence="9">
    <location>
        <begin position="239"/>
        <end position="259"/>
    </location>
</feature>
<dbReference type="PROSITE" id="PS01225">
    <property type="entry name" value="CTCK_2"/>
    <property type="match status" value="1"/>
</dbReference>
<feature type="chain" id="PRO_5044702318" evidence="10">
    <location>
        <begin position="28"/>
        <end position="259"/>
    </location>
</feature>
<comment type="subcellular location">
    <subcellularLocation>
        <location evidence="1">Secreted</location>
    </subcellularLocation>
</comment>
<dbReference type="GO" id="GO:0036122">
    <property type="term" value="F:BMP binding"/>
    <property type="evidence" value="ECO:0007669"/>
    <property type="project" value="TreeGrafter"/>
</dbReference>
<dbReference type="Gene3D" id="2.10.90.10">
    <property type="entry name" value="Cystine-knot cytokines"/>
    <property type="match status" value="1"/>
</dbReference>